<proteinExistence type="predicted"/>
<dbReference type="AlphaFoldDB" id="A0A225D3K8"/>
<name>A0A225D3K8_9BACT</name>
<protein>
    <submittedName>
        <fullName evidence="1">Sulfatase</fullName>
    </submittedName>
</protein>
<dbReference type="RefSeq" id="WP_088259230.1">
    <property type="nucleotide sequence ID" value="NZ_NIDE01000017.1"/>
</dbReference>
<dbReference type="Pfam" id="PF07394">
    <property type="entry name" value="DUF1501"/>
    <property type="match status" value="1"/>
</dbReference>
<reference evidence="2" key="1">
    <citation type="submission" date="2017-06" db="EMBL/GenBank/DDBJ databases">
        <title>Genome analysis of Fimbriiglobus ruber SP5, the first member of the order Planctomycetales with confirmed chitinolytic capability.</title>
        <authorList>
            <person name="Ravin N.V."/>
            <person name="Rakitin A.L."/>
            <person name="Ivanova A.A."/>
            <person name="Beletsky A.V."/>
            <person name="Kulichevskaya I.S."/>
            <person name="Mardanov A.V."/>
            <person name="Dedysh S.N."/>
        </authorList>
    </citation>
    <scope>NUCLEOTIDE SEQUENCE [LARGE SCALE GENOMIC DNA]</scope>
    <source>
        <strain evidence="2">SP5</strain>
    </source>
</reference>
<dbReference type="PANTHER" id="PTHR43737">
    <property type="entry name" value="BLL7424 PROTEIN"/>
    <property type="match status" value="1"/>
</dbReference>
<dbReference type="PANTHER" id="PTHR43737:SF1">
    <property type="entry name" value="DUF1501 DOMAIN-CONTAINING PROTEIN"/>
    <property type="match status" value="1"/>
</dbReference>
<organism evidence="1 2">
    <name type="scientific">Fimbriiglobus ruber</name>
    <dbReference type="NCBI Taxonomy" id="1908690"/>
    <lineage>
        <taxon>Bacteria</taxon>
        <taxon>Pseudomonadati</taxon>
        <taxon>Planctomycetota</taxon>
        <taxon>Planctomycetia</taxon>
        <taxon>Gemmatales</taxon>
        <taxon>Gemmataceae</taxon>
        <taxon>Fimbriiglobus</taxon>
    </lineage>
</organism>
<dbReference type="OrthoDB" id="127333at2"/>
<evidence type="ECO:0000313" key="2">
    <source>
        <dbReference type="Proteomes" id="UP000214646"/>
    </source>
</evidence>
<dbReference type="Gene3D" id="3.40.720.10">
    <property type="entry name" value="Alkaline Phosphatase, subunit A"/>
    <property type="match status" value="1"/>
</dbReference>
<dbReference type="Proteomes" id="UP000214646">
    <property type="component" value="Unassembled WGS sequence"/>
</dbReference>
<dbReference type="InterPro" id="IPR010869">
    <property type="entry name" value="DUF1501"/>
</dbReference>
<dbReference type="EMBL" id="NIDE01000017">
    <property type="protein sequence ID" value="OWK36181.1"/>
    <property type="molecule type" value="Genomic_DNA"/>
</dbReference>
<keyword evidence="2" id="KW-1185">Reference proteome</keyword>
<gene>
    <name evidence="1" type="ORF">FRUB_08744</name>
</gene>
<sequence length="471" mass="51771">MNPLHDLRARLTRRHFFGRSATAVGTAALGSLLAQDGLAAPRATKAKRVVYLFQSGGPSHLELFDYKPGLKKLHGSELPDSIRQDQRLTGMTSGQKNFPVIAPKFAFKQAGKAGTWVSELLPHTAGVVDDLCLIRSMHTEAINHDPAITFIQTGSQQPGRPSLGAWVSYGLGRIADDLPAFVVLISHGSGKDANQGLLERLWGSGFLPTSHQGVKLRGSGDAVLYLSDPPGLDRDLRRTMLDGIAKLNEQELARTGDPEVATRIQQYEMAFKMQASVPDLVDFSKEPKGTFDLYGEDVKKPGSFAANCLLARRLLERGVRFVQLYHRGWDQHGSLPTNIPKQCKDVDQPQAALLTDLKRRGLLDDTLIVWGGEFGRTVYGQGGVQADYGRDHHGRCFSVWLAGGGIKPGVVHGETDDYGYNVTKDPVHIHDLNATILHCLGFDHEKLTYRYQGRDFRLTDVHGTVVKNVLV</sequence>
<evidence type="ECO:0000313" key="1">
    <source>
        <dbReference type="EMBL" id="OWK36181.1"/>
    </source>
</evidence>
<dbReference type="PROSITE" id="PS51318">
    <property type="entry name" value="TAT"/>
    <property type="match status" value="1"/>
</dbReference>
<dbReference type="SUPFAM" id="SSF53649">
    <property type="entry name" value="Alkaline phosphatase-like"/>
    <property type="match status" value="1"/>
</dbReference>
<comment type="caution">
    <text evidence="1">The sequence shown here is derived from an EMBL/GenBank/DDBJ whole genome shotgun (WGS) entry which is preliminary data.</text>
</comment>
<accession>A0A225D3K8</accession>
<dbReference type="InterPro" id="IPR017850">
    <property type="entry name" value="Alkaline_phosphatase_core_sf"/>
</dbReference>
<dbReference type="InterPro" id="IPR006311">
    <property type="entry name" value="TAT_signal"/>
</dbReference>